<dbReference type="SUPFAM" id="SSF51735">
    <property type="entry name" value="NAD(P)-binding Rossmann-fold domains"/>
    <property type="match status" value="1"/>
</dbReference>
<dbReference type="EC" id="1.1.1.47" evidence="2"/>
<evidence type="ECO:0000313" key="3">
    <source>
        <dbReference type="Proteomes" id="UP000583556"/>
    </source>
</evidence>
<name>A0A7Y0GB68_9SPHN</name>
<gene>
    <name evidence="2" type="ORF">HHL27_19150</name>
</gene>
<comment type="caution">
    <text evidence="2">The sequence shown here is derived from an EMBL/GenBank/DDBJ whole genome shotgun (WGS) entry which is preliminary data.</text>
</comment>
<dbReference type="AlphaFoldDB" id="A0A7Y0GB68"/>
<dbReference type="InterPro" id="IPR036291">
    <property type="entry name" value="NAD(P)-bd_dom_sf"/>
</dbReference>
<protein>
    <submittedName>
        <fullName evidence="2">Glucose 1-dehydrogenase</fullName>
        <ecNumber evidence="2">1.1.1.47</ecNumber>
    </submittedName>
</protein>
<dbReference type="RefSeq" id="WP_169495003.1">
    <property type="nucleotide sequence ID" value="NZ_JABBGM010000013.1"/>
</dbReference>
<organism evidence="2 3">
    <name type="scientific">Novosphingobium olei</name>
    <dbReference type="NCBI Taxonomy" id="2728851"/>
    <lineage>
        <taxon>Bacteria</taxon>
        <taxon>Pseudomonadati</taxon>
        <taxon>Pseudomonadota</taxon>
        <taxon>Alphaproteobacteria</taxon>
        <taxon>Sphingomonadales</taxon>
        <taxon>Sphingomonadaceae</taxon>
        <taxon>Novosphingobium</taxon>
    </lineage>
</organism>
<dbReference type="PRINTS" id="PR00081">
    <property type="entry name" value="GDHRDH"/>
</dbReference>
<comment type="similarity">
    <text evidence="1">Belongs to the short-chain dehydrogenases/reductases (SDR) family.</text>
</comment>
<evidence type="ECO:0000313" key="2">
    <source>
        <dbReference type="EMBL" id="NML95795.1"/>
    </source>
</evidence>
<dbReference type="Proteomes" id="UP000583556">
    <property type="component" value="Unassembled WGS sequence"/>
</dbReference>
<dbReference type="PRINTS" id="PR00080">
    <property type="entry name" value="SDRFAMILY"/>
</dbReference>
<dbReference type="FunFam" id="3.40.50.720:FF:000084">
    <property type="entry name" value="Short-chain dehydrogenase reductase"/>
    <property type="match status" value="1"/>
</dbReference>
<evidence type="ECO:0000256" key="1">
    <source>
        <dbReference type="ARBA" id="ARBA00006484"/>
    </source>
</evidence>
<dbReference type="InterPro" id="IPR020904">
    <property type="entry name" value="Sc_DH/Rdtase_CS"/>
</dbReference>
<dbReference type="GO" id="GO:0030497">
    <property type="term" value="P:fatty acid elongation"/>
    <property type="evidence" value="ECO:0007669"/>
    <property type="project" value="TreeGrafter"/>
</dbReference>
<accession>A0A7Y0GB68</accession>
<keyword evidence="3" id="KW-1185">Reference proteome</keyword>
<keyword evidence="2" id="KW-0560">Oxidoreductase</keyword>
<dbReference type="InterPro" id="IPR002347">
    <property type="entry name" value="SDR_fam"/>
</dbReference>
<reference evidence="2 3" key="1">
    <citation type="submission" date="2020-04" db="EMBL/GenBank/DDBJ databases">
        <title>Novosphingobium sp. TW-4 isolated from soil.</title>
        <authorList>
            <person name="Dahal R.H."/>
            <person name="Chaudhary D.K."/>
        </authorList>
    </citation>
    <scope>NUCLEOTIDE SEQUENCE [LARGE SCALE GENOMIC DNA]</scope>
    <source>
        <strain evidence="2 3">TW-4</strain>
    </source>
</reference>
<dbReference type="GO" id="GO:0047936">
    <property type="term" value="F:glucose 1-dehydrogenase [NAD(P)+] activity"/>
    <property type="evidence" value="ECO:0007669"/>
    <property type="project" value="UniProtKB-EC"/>
</dbReference>
<dbReference type="Pfam" id="PF13561">
    <property type="entry name" value="adh_short_C2"/>
    <property type="match status" value="1"/>
</dbReference>
<dbReference type="PANTHER" id="PTHR42760">
    <property type="entry name" value="SHORT-CHAIN DEHYDROGENASES/REDUCTASES FAMILY MEMBER"/>
    <property type="match status" value="1"/>
</dbReference>
<dbReference type="PANTHER" id="PTHR42760:SF135">
    <property type="entry name" value="BLL7886 PROTEIN"/>
    <property type="match status" value="1"/>
</dbReference>
<dbReference type="Gene3D" id="3.40.50.720">
    <property type="entry name" value="NAD(P)-binding Rossmann-like Domain"/>
    <property type="match status" value="1"/>
</dbReference>
<dbReference type="EMBL" id="JABBGM010000013">
    <property type="protein sequence ID" value="NML95795.1"/>
    <property type="molecule type" value="Genomic_DNA"/>
</dbReference>
<dbReference type="NCBIfam" id="NF005559">
    <property type="entry name" value="PRK07231.1"/>
    <property type="match status" value="1"/>
</dbReference>
<sequence>MGELDGRIALVTGASRGIGAATARALAAEGAKVAVTDLAAPEALAAEIGGLARAQDVTSEDDWAATTDWLRAEAGGLDILVNNAGLFLMKPLVETTLAEWQRLHRVNVEGVFLGTRAAIPLLAERAGQWSGGASVINLSSMAGLVGSAGTACYNASKGAVRLFTKGAALELAPQKIRVNSVHPGVIDTSMGDEVVNGLAGLTGLGANEARVAATAIHPLGHMGQPQDIANAIVFLAGDKSAFMTGSELVVDGGVTAG</sequence>
<proteinExistence type="inferred from homology"/>
<dbReference type="PROSITE" id="PS00061">
    <property type="entry name" value="ADH_SHORT"/>
    <property type="match status" value="1"/>
</dbReference>